<keyword evidence="5" id="KW-1003">Cell membrane</keyword>
<comment type="subcellular location">
    <subcellularLocation>
        <location evidence="1">Bacterial flagellum basal body</location>
    </subcellularLocation>
    <subcellularLocation>
        <location evidence="2">Cell inner membrane</location>
        <topology evidence="2">Peripheral membrane protein</topology>
    </subcellularLocation>
</comment>
<evidence type="ECO:0000256" key="11">
    <source>
        <dbReference type="ARBA" id="ARBA00025044"/>
    </source>
</evidence>
<dbReference type="PANTHER" id="PTHR30034">
    <property type="entry name" value="FLAGELLAR MOTOR SWITCH PROTEIN FLIM"/>
    <property type="match status" value="1"/>
</dbReference>
<dbReference type="GO" id="GO:0071978">
    <property type="term" value="P:bacterial-type flagellum-dependent swarming motility"/>
    <property type="evidence" value="ECO:0007669"/>
    <property type="project" value="TreeGrafter"/>
</dbReference>
<dbReference type="GO" id="GO:0005886">
    <property type="term" value="C:plasma membrane"/>
    <property type="evidence" value="ECO:0007669"/>
    <property type="project" value="UniProtKB-SubCell"/>
</dbReference>
<dbReference type="GO" id="GO:0003774">
    <property type="term" value="F:cytoskeletal motor activity"/>
    <property type="evidence" value="ECO:0007669"/>
    <property type="project" value="InterPro"/>
</dbReference>
<dbReference type="Proteomes" id="UP000294662">
    <property type="component" value="Unassembled WGS sequence"/>
</dbReference>
<dbReference type="EMBL" id="SMFP01000004">
    <property type="protein sequence ID" value="TDE38903.1"/>
    <property type="molecule type" value="Genomic_DNA"/>
</dbReference>
<evidence type="ECO:0000256" key="10">
    <source>
        <dbReference type="ARBA" id="ARBA00023143"/>
    </source>
</evidence>
<keyword evidence="9" id="KW-0472">Membrane</keyword>
<dbReference type="Gene3D" id="3.40.1550.10">
    <property type="entry name" value="CheC-like"/>
    <property type="match status" value="1"/>
</dbReference>
<dbReference type="AlphaFoldDB" id="A0A4R5EVK3"/>
<sequence>MNKILSQDQIEAQNGNLIDEIIRMSDFNFERLPMLDIIGERLADSLAVALPDLTGVICEASLSQLDYVPMAQAMDALPAPAMLAVCSSPNLDGEILLAMDSTVLMTAMELMLGGTPKGESPHVPDRFTAIERGFGQRLATLIMHELQSDFSMVGTIELELDRVETDPDAAAVTQPANLCVRLHFAINMAGRTGALEIILPYDALEPVRAKLGKIHFGEPSDEGNPWREQLSDQIGRSTVELEAVLAEVPISIRDIMKWKIGDIVNLWIEEEHDATVVCSDTPMFRAAIGKRNNGNTAIRITETLDPEEEAKNHGRNDH</sequence>
<evidence type="ECO:0000256" key="9">
    <source>
        <dbReference type="ARBA" id="ARBA00023136"/>
    </source>
</evidence>
<dbReference type="Pfam" id="PF02154">
    <property type="entry name" value="FliM"/>
    <property type="match status" value="1"/>
</dbReference>
<keyword evidence="7" id="KW-0997">Cell inner membrane</keyword>
<dbReference type="GO" id="GO:0050918">
    <property type="term" value="P:positive chemotaxis"/>
    <property type="evidence" value="ECO:0007669"/>
    <property type="project" value="TreeGrafter"/>
</dbReference>
<comment type="function">
    <text evidence="11">FliM is one of three proteins (FliG, FliN, FliM) that forms the rotor-mounted switch complex (C ring), located at the base of the basal body. This complex interacts with the CheY and CheZ chemotaxis proteins, in addition to contacting components of the motor that determine the direction of flagellar rotation.</text>
</comment>
<keyword evidence="8" id="KW-0283">Flagellar rotation</keyword>
<keyword evidence="6" id="KW-0145">Chemotaxis</keyword>
<evidence type="ECO:0000256" key="4">
    <source>
        <dbReference type="ARBA" id="ARBA00021898"/>
    </source>
</evidence>
<keyword evidence="13" id="KW-0282">Flagellum</keyword>
<gene>
    <name evidence="13" type="ORF">E1B25_07725</name>
</gene>
<name>A0A4R5EVK3_9RHOB</name>
<evidence type="ECO:0000313" key="14">
    <source>
        <dbReference type="Proteomes" id="UP000294662"/>
    </source>
</evidence>
<evidence type="ECO:0000313" key="13">
    <source>
        <dbReference type="EMBL" id="TDE38903.1"/>
    </source>
</evidence>
<dbReference type="OrthoDB" id="9806941at2"/>
<dbReference type="InterPro" id="IPR028976">
    <property type="entry name" value="CheC-like_sf"/>
</dbReference>
<dbReference type="Pfam" id="PF01052">
    <property type="entry name" value="FliMN_C"/>
    <property type="match status" value="1"/>
</dbReference>
<dbReference type="CDD" id="cd17908">
    <property type="entry name" value="FliM"/>
    <property type="match status" value="1"/>
</dbReference>
<evidence type="ECO:0000256" key="8">
    <source>
        <dbReference type="ARBA" id="ARBA00022779"/>
    </source>
</evidence>
<proteinExistence type="inferred from homology"/>
<accession>A0A4R5EVK3</accession>
<evidence type="ECO:0000256" key="3">
    <source>
        <dbReference type="ARBA" id="ARBA00011049"/>
    </source>
</evidence>
<reference evidence="13 14" key="1">
    <citation type="submission" date="2019-03" db="EMBL/GenBank/DDBJ databases">
        <authorList>
            <person name="Zhang S."/>
        </authorList>
    </citation>
    <scope>NUCLEOTIDE SEQUENCE [LARGE SCALE GENOMIC DNA]</scope>
    <source>
        <strain evidence="13 14">S4J41</strain>
    </source>
</reference>
<keyword evidence="13" id="KW-0969">Cilium</keyword>
<comment type="caution">
    <text evidence="13">The sequence shown here is derived from an EMBL/GenBank/DDBJ whole genome shotgun (WGS) entry which is preliminary data.</text>
</comment>
<keyword evidence="14" id="KW-1185">Reference proteome</keyword>
<dbReference type="GO" id="GO:0009425">
    <property type="term" value="C:bacterial-type flagellum basal body"/>
    <property type="evidence" value="ECO:0007669"/>
    <property type="project" value="UniProtKB-SubCell"/>
</dbReference>
<feature type="domain" description="Flagellar motor switch protein FliN-like C-terminal" evidence="12">
    <location>
        <begin position="233"/>
        <end position="304"/>
    </location>
</feature>
<evidence type="ECO:0000256" key="1">
    <source>
        <dbReference type="ARBA" id="ARBA00004117"/>
    </source>
</evidence>
<dbReference type="InterPro" id="IPR036429">
    <property type="entry name" value="SpoA-like_sf"/>
</dbReference>
<evidence type="ECO:0000256" key="7">
    <source>
        <dbReference type="ARBA" id="ARBA00022519"/>
    </source>
</evidence>
<dbReference type="PANTHER" id="PTHR30034:SF3">
    <property type="entry name" value="FLAGELLAR MOTOR SWITCH PROTEIN FLIM"/>
    <property type="match status" value="1"/>
</dbReference>
<dbReference type="Gene3D" id="2.30.330.10">
    <property type="entry name" value="SpoA-like"/>
    <property type="match status" value="1"/>
</dbReference>
<keyword evidence="10" id="KW-0975">Bacterial flagellum</keyword>
<evidence type="ECO:0000256" key="2">
    <source>
        <dbReference type="ARBA" id="ARBA00004417"/>
    </source>
</evidence>
<dbReference type="RefSeq" id="WP_132828196.1">
    <property type="nucleotide sequence ID" value="NZ_SMFP01000004.1"/>
</dbReference>
<dbReference type="SUPFAM" id="SSF103039">
    <property type="entry name" value="CheC-like"/>
    <property type="match status" value="1"/>
</dbReference>
<dbReference type="SUPFAM" id="SSF101801">
    <property type="entry name" value="Surface presentation of antigens (SPOA)"/>
    <property type="match status" value="1"/>
</dbReference>
<evidence type="ECO:0000256" key="5">
    <source>
        <dbReference type="ARBA" id="ARBA00022475"/>
    </source>
</evidence>
<comment type="similarity">
    <text evidence="3">Belongs to the FliM family.</text>
</comment>
<keyword evidence="13" id="KW-0966">Cell projection</keyword>
<protein>
    <recommendedName>
        <fullName evidence="4">Flagellar motor switch protein FliM</fullName>
    </recommendedName>
</protein>
<organism evidence="13 14">
    <name type="scientific">Antarcticimicrobium sediminis</name>
    <dbReference type="NCBI Taxonomy" id="2546227"/>
    <lineage>
        <taxon>Bacteria</taxon>
        <taxon>Pseudomonadati</taxon>
        <taxon>Pseudomonadota</taxon>
        <taxon>Alphaproteobacteria</taxon>
        <taxon>Rhodobacterales</taxon>
        <taxon>Paracoccaceae</taxon>
        <taxon>Antarcticimicrobium</taxon>
    </lineage>
</organism>
<evidence type="ECO:0000259" key="12">
    <source>
        <dbReference type="Pfam" id="PF01052"/>
    </source>
</evidence>
<dbReference type="InterPro" id="IPR001689">
    <property type="entry name" value="Flag_FliM"/>
</dbReference>
<dbReference type="InterPro" id="IPR001543">
    <property type="entry name" value="FliN-like_C"/>
</dbReference>
<evidence type="ECO:0000256" key="6">
    <source>
        <dbReference type="ARBA" id="ARBA00022500"/>
    </source>
</evidence>